<name>A0ABT2GGP0_9MICO</name>
<evidence type="ECO:0000313" key="1">
    <source>
        <dbReference type="EMBL" id="MCS5715377.1"/>
    </source>
</evidence>
<dbReference type="RefSeq" id="WP_259486871.1">
    <property type="nucleotide sequence ID" value="NZ_JANTEZ010000004.1"/>
</dbReference>
<reference evidence="1" key="1">
    <citation type="submission" date="2022-08" db="EMBL/GenBank/DDBJ databases">
        <authorList>
            <person name="Deng Y."/>
            <person name="Han X.-F."/>
            <person name="Zhang Y.-Q."/>
        </authorList>
    </citation>
    <scope>NUCLEOTIDE SEQUENCE</scope>
    <source>
        <strain evidence="1">CPCC 205716</strain>
    </source>
</reference>
<proteinExistence type="predicted"/>
<protein>
    <submittedName>
        <fullName evidence="1">Uncharacterized protein</fullName>
    </submittedName>
</protein>
<dbReference type="EMBL" id="JANTEZ010000004">
    <property type="protein sequence ID" value="MCS5715377.1"/>
    <property type="molecule type" value="Genomic_DNA"/>
</dbReference>
<gene>
    <name evidence="1" type="ORF">NVV95_12555</name>
</gene>
<accession>A0ABT2GGP0</accession>
<evidence type="ECO:0000313" key="2">
    <source>
        <dbReference type="Proteomes" id="UP001165580"/>
    </source>
</evidence>
<keyword evidence="2" id="KW-1185">Reference proteome</keyword>
<sequence>MVDPPVQANVDWIPEPQLSFNIIGGVPSSLQGSWQLDRIDDSGFSYAPVSPSGWVTPGPVERFNDYKGGGCYASGFVIRCQN</sequence>
<organism evidence="1 2">
    <name type="scientific">Herbiconiux gentiana</name>
    <dbReference type="NCBI Taxonomy" id="2970912"/>
    <lineage>
        <taxon>Bacteria</taxon>
        <taxon>Bacillati</taxon>
        <taxon>Actinomycetota</taxon>
        <taxon>Actinomycetes</taxon>
        <taxon>Micrococcales</taxon>
        <taxon>Microbacteriaceae</taxon>
        <taxon>Herbiconiux</taxon>
    </lineage>
</organism>
<comment type="caution">
    <text evidence="1">The sequence shown here is derived from an EMBL/GenBank/DDBJ whole genome shotgun (WGS) entry which is preliminary data.</text>
</comment>
<dbReference type="Proteomes" id="UP001165580">
    <property type="component" value="Unassembled WGS sequence"/>
</dbReference>